<feature type="coiled-coil region" evidence="1">
    <location>
        <begin position="10"/>
        <end position="61"/>
    </location>
</feature>
<keyword evidence="3" id="KW-1185">Reference proteome</keyword>
<evidence type="ECO:0000313" key="2">
    <source>
        <dbReference type="EMBL" id="SDR09187.1"/>
    </source>
</evidence>
<organism evidence="2 3">
    <name type="scientific">Crystallibacter crystallopoietes</name>
    <dbReference type="NCBI Taxonomy" id="37928"/>
    <lineage>
        <taxon>Bacteria</taxon>
        <taxon>Bacillati</taxon>
        <taxon>Actinomycetota</taxon>
        <taxon>Actinomycetes</taxon>
        <taxon>Micrococcales</taxon>
        <taxon>Micrococcaceae</taxon>
        <taxon>Crystallibacter</taxon>
    </lineage>
</organism>
<dbReference type="KEGG" id="acry:AC20117_19885"/>
<dbReference type="AlphaFoldDB" id="A0A1H1G7K4"/>
<proteinExistence type="predicted"/>
<reference evidence="2 3" key="1">
    <citation type="submission" date="2016-10" db="EMBL/GenBank/DDBJ databases">
        <authorList>
            <person name="de Groot N.N."/>
        </authorList>
    </citation>
    <scope>NUCLEOTIDE SEQUENCE [LARGE SCALE GENOMIC DNA]</scope>
    <source>
        <strain evidence="2 3">DSM 20117</strain>
    </source>
</reference>
<dbReference type="Proteomes" id="UP000181917">
    <property type="component" value="Unassembled WGS sequence"/>
</dbReference>
<evidence type="ECO:0000256" key="1">
    <source>
        <dbReference type="SAM" id="Coils"/>
    </source>
</evidence>
<protein>
    <submittedName>
        <fullName evidence="2">Uncharacterized protein</fullName>
    </submittedName>
</protein>
<dbReference type="RefSeq" id="WP_074702090.1">
    <property type="nucleotide sequence ID" value="NZ_CP018863.1"/>
</dbReference>
<evidence type="ECO:0000313" key="3">
    <source>
        <dbReference type="Proteomes" id="UP000181917"/>
    </source>
</evidence>
<sequence length="69" mass="8129">MTEKTELSRWEQAQANYKEAQRLLKEAQSAFARGDVQQKRVDELTRLKDIAEEDYLRCEKEHRSGLTDS</sequence>
<keyword evidence="1" id="KW-0175">Coiled coil</keyword>
<name>A0A1H1G7K4_9MICC</name>
<gene>
    <name evidence="2" type="ORF">SAMN04489742_3898</name>
</gene>
<dbReference type="OrthoDB" id="4949888at2"/>
<accession>A0A1H1G7K4</accession>
<dbReference type="EMBL" id="FNKH01000002">
    <property type="protein sequence ID" value="SDR09187.1"/>
    <property type="molecule type" value="Genomic_DNA"/>
</dbReference>